<accession>A0AAV3Z698</accession>
<feature type="compositionally biased region" description="Polar residues" evidence="1">
    <location>
        <begin position="85"/>
        <end position="96"/>
    </location>
</feature>
<protein>
    <recommendedName>
        <fullName evidence="4">PH domain-containing protein</fullName>
    </recommendedName>
</protein>
<dbReference type="AlphaFoldDB" id="A0AAV3Z698"/>
<gene>
    <name evidence="2" type="ORF">PoB_001730200</name>
</gene>
<evidence type="ECO:0008006" key="4">
    <source>
        <dbReference type="Google" id="ProtNLM"/>
    </source>
</evidence>
<dbReference type="EMBL" id="BLXT01002061">
    <property type="protein sequence ID" value="GFN90796.1"/>
    <property type="molecule type" value="Genomic_DNA"/>
</dbReference>
<proteinExistence type="predicted"/>
<evidence type="ECO:0000313" key="3">
    <source>
        <dbReference type="Proteomes" id="UP000735302"/>
    </source>
</evidence>
<comment type="caution">
    <text evidence="2">The sequence shown here is derived from an EMBL/GenBank/DDBJ whole genome shotgun (WGS) entry which is preliminary data.</text>
</comment>
<evidence type="ECO:0000256" key="1">
    <source>
        <dbReference type="SAM" id="MobiDB-lite"/>
    </source>
</evidence>
<evidence type="ECO:0000313" key="2">
    <source>
        <dbReference type="EMBL" id="GFN90796.1"/>
    </source>
</evidence>
<feature type="region of interest" description="Disordered" evidence="1">
    <location>
        <begin position="969"/>
        <end position="993"/>
    </location>
</feature>
<keyword evidence="3" id="KW-1185">Reference proteome</keyword>
<feature type="region of interest" description="Disordered" evidence="1">
    <location>
        <begin position="468"/>
        <end position="497"/>
    </location>
</feature>
<dbReference type="Proteomes" id="UP000735302">
    <property type="component" value="Unassembled WGS sequence"/>
</dbReference>
<organism evidence="2 3">
    <name type="scientific">Plakobranchus ocellatus</name>
    <dbReference type="NCBI Taxonomy" id="259542"/>
    <lineage>
        <taxon>Eukaryota</taxon>
        <taxon>Metazoa</taxon>
        <taxon>Spiralia</taxon>
        <taxon>Lophotrochozoa</taxon>
        <taxon>Mollusca</taxon>
        <taxon>Gastropoda</taxon>
        <taxon>Heterobranchia</taxon>
        <taxon>Euthyneura</taxon>
        <taxon>Panpulmonata</taxon>
        <taxon>Sacoglossa</taxon>
        <taxon>Placobranchoidea</taxon>
        <taxon>Plakobranchidae</taxon>
        <taxon>Plakobranchus</taxon>
    </lineage>
</organism>
<feature type="region of interest" description="Disordered" evidence="1">
    <location>
        <begin position="85"/>
        <end position="138"/>
    </location>
</feature>
<reference evidence="2 3" key="1">
    <citation type="journal article" date="2021" name="Elife">
        <title>Chloroplast acquisition without the gene transfer in kleptoplastic sea slugs, Plakobranchus ocellatus.</title>
        <authorList>
            <person name="Maeda T."/>
            <person name="Takahashi S."/>
            <person name="Yoshida T."/>
            <person name="Shimamura S."/>
            <person name="Takaki Y."/>
            <person name="Nagai Y."/>
            <person name="Toyoda A."/>
            <person name="Suzuki Y."/>
            <person name="Arimoto A."/>
            <person name="Ishii H."/>
            <person name="Satoh N."/>
            <person name="Nishiyama T."/>
            <person name="Hasebe M."/>
            <person name="Maruyama T."/>
            <person name="Minagawa J."/>
            <person name="Obokata J."/>
            <person name="Shigenobu S."/>
        </authorList>
    </citation>
    <scope>NUCLEOTIDE SEQUENCE [LARGE SCALE GENOMIC DNA]</scope>
</reference>
<name>A0AAV3Z698_9GAST</name>
<sequence length="993" mass="111143">MYFFFQYLKHITSDWHHSAQTGSRSSQASATINLTSGMSCTSSSHSALSPSVGHGMLDRNSLQVLSDLCGEKPLEEIKPFHYNISPVSSTHSGQSSHLKKAEEPKSVSPIEIGKLVSSRPHSVAEDSTKSTNLSQNDHNKDIQFTHSHLSQHSYLPNFLMHSEKRQDPAADAACIIADCRENSSKLRTSLGERVEESQIDRQISSASELQIDRHSSLHKSAKPAEYREIQKASCVQPQNNPISQCVIPESEHIHWRQFQSLPDSAGLPHPKLYSNIFCGQNRDFSKQGACCTVDALCEPELSDDLRRDCHLPRNLHHSVFHLEDGDLQDQARDQWMPQNQCFLNDCGHVINSGKDSEEPVNNVLQSEPHGFSLMSNCDEDQNADAVFNNDEEFRVSGLLISPTHPHFQKPSSSSFCIKEEEANVEDSSWSKGATSQFLFGGMNERGSTDFSFRESSHSSYGIFSSTVSRQTPSKMTPSPETINLNIPSNACPTSTSTRSEKGYVKSLFDLLGQKQDGDMFDSGISPLPFSVSKALKKHMNQAEEQSTFRAPSMFRIAQVGHASRGNRISRQAKFTFNHIEMSSQQEPTDCTADRMKVYHSKDYRLREEPTCYFPPLLHESKNLVKNQRNQASVQATNTNSLREDDSVSSIVHRGEHEQFYPACYDMAQPGKPEHFENISSSRNPSYLETNHRRDKSPQLLRSLKYRPVGTRGLEQTVCEPLDQLETVSEDILSSNNTYINGQTQSVMFFDNNQCPGVWRSSPAHISNHSTEHLVRGWNEPGSLSAASQLSNNHQATYSCDEFVIPSANVACDTREILTSSVQRENGRPTSRLGFPANLDSRLPLSGDCSAVAPSIQQRQHSSRWKKYVSADETDKCLLLSNCHNKVQCAPPVNQYSKQYSGKVSAVSVAGLTYNRQDSSPPMDFSGSDVIYFSLKGSRTALEDSKLKKWREYFLSQTFAKKGEIPCRHEQATHETSADNLHCDQSPKRKEPQI</sequence>